<accession>A0A6G0VR01</accession>
<name>A0A6G0VR01_APHCR</name>
<evidence type="ECO:0000313" key="1">
    <source>
        <dbReference type="EMBL" id="KAF0706090.1"/>
    </source>
</evidence>
<organism evidence="1 2">
    <name type="scientific">Aphis craccivora</name>
    <name type="common">Cowpea aphid</name>
    <dbReference type="NCBI Taxonomy" id="307492"/>
    <lineage>
        <taxon>Eukaryota</taxon>
        <taxon>Metazoa</taxon>
        <taxon>Ecdysozoa</taxon>
        <taxon>Arthropoda</taxon>
        <taxon>Hexapoda</taxon>
        <taxon>Insecta</taxon>
        <taxon>Pterygota</taxon>
        <taxon>Neoptera</taxon>
        <taxon>Paraneoptera</taxon>
        <taxon>Hemiptera</taxon>
        <taxon>Sternorrhyncha</taxon>
        <taxon>Aphidomorpha</taxon>
        <taxon>Aphidoidea</taxon>
        <taxon>Aphididae</taxon>
        <taxon>Aphidini</taxon>
        <taxon>Aphis</taxon>
        <taxon>Aphis</taxon>
    </lineage>
</organism>
<gene>
    <name evidence="1" type="ORF">FWK35_00032127</name>
</gene>
<sequence length="235" mass="27570">MTTRSRTSIYLIEQPIASIPSNRLPSNGEALGYFFHTYRIENKSFNYSRINVIEEVIFVWNKARIPTTRKDNAVNKFKKLYNQWLNLFKHKDRKTELHRQQECGFRLKIANLFDIEPGRRGFMSTVDVLTTQKENRKMEREEKLRLYKEKVANRNSSEFHDFTLSDTEENISKLAAVLDKTKVSDRQATFIIGATIKSLGHDTNSFACSRSTIKLQREKVRQEMASFIKESFTLK</sequence>
<dbReference type="EMBL" id="VUJU01013041">
    <property type="protein sequence ID" value="KAF0706090.1"/>
    <property type="molecule type" value="Genomic_DNA"/>
</dbReference>
<protein>
    <submittedName>
        <fullName evidence="1">Uncharacterized protein</fullName>
    </submittedName>
</protein>
<feature type="non-terminal residue" evidence="1">
    <location>
        <position position="235"/>
    </location>
</feature>
<dbReference type="OrthoDB" id="6637379at2759"/>
<evidence type="ECO:0000313" key="2">
    <source>
        <dbReference type="Proteomes" id="UP000478052"/>
    </source>
</evidence>
<keyword evidence="2" id="KW-1185">Reference proteome</keyword>
<dbReference type="AlphaFoldDB" id="A0A6G0VR01"/>
<reference evidence="1 2" key="1">
    <citation type="submission" date="2019-08" db="EMBL/GenBank/DDBJ databases">
        <title>Whole genome of Aphis craccivora.</title>
        <authorList>
            <person name="Voronova N.V."/>
            <person name="Shulinski R.S."/>
            <person name="Bandarenka Y.V."/>
            <person name="Zhorov D.G."/>
            <person name="Warner D."/>
        </authorList>
    </citation>
    <scope>NUCLEOTIDE SEQUENCE [LARGE SCALE GENOMIC DNA]</scope>
    <source>
        <strain evidence="1">180601</strain>
        <tissue evidence="1">Whole Body</tissue>
    </source>
</reference>
<comment type="caution">
    <text evidence="1">The sequence shown here is derived from an EMBL/GenBank/DDBJ whole genome shotgun (WGS) entry which is preliminary data.</text>
</comment>
<proteinExistence type="predicted"/>
<dbReference type="Proteomes" id="UP000478052">
    <property type="component" value="Unassembled WGS sequence"/>
</dbReference>